<dbReference type="OrthoDB" id="3679184at2759"/>
<evidence type="ECO:0008006" key="4">
    <source>
        <dbReference type="Google" id="ProtNLM"/>
    </source>
</evidence>
<evidence type="ECO:0000256" key="1">
    <source>
        <dbReference type="SAM" id="SignalP"/>
    </source>
</evidence>
<name>A0A8A3PCY8_9HELO</name>
<organism evidence="2 3">
    <name type="scientific">Monilinia vaccinii-corymbosi</name>
    <dbReference type="NCBI Taxonomy" id="61207"/>
    <lineage>
        <taxon>Eukaryota</taxon>
        <taxon>Fungi</taxon>
        <taxon>Dikarya</taxon>
        <taxon>Ascomycota</taxon>
        <taxon>Pezizomycotina</taxon>
        <taxon>Leotiomycetes</taxon>
        <taxon>Helotiales</taxon>
        <taxon>Sclerotiniaceae</taxon>
        <taxon>Monilinia</taxon>
    </lineage>
</organism>
<keyword evidence="1" id="KW-0732">Signal</keyword>
<feature type="chain" id="PRO_5032592507" description="Hypersensitive response-inducing protein" evidence="1">
    <location>
        <begin position="19"/>
        <end position="149"/>
    </location>
</feature>
<dbReference type="Proteomes" id="UP000672032">
    <property type="component" value="Chromosome 3"/>
</dbReference>
<protein>
    <recommendedName>
        <fullName evidence="4">Hypersensitive response-inducing protein</fullName>
    </recommendedName>
</protein>
<evidence type="ECO:0000313" key="3">
    <source>
        <dbReference type="Proteomes" id="UP000672032"/>
    </source>
</evidence>
<proteinExistence type="predicted"/>
<gene>
    <name evidence="2" type="ORF">DSL72_002532</name>
</gene>
<dbReference type="EMBL" id="CP063407">
    <property type="protein sequence ID" value="QSZ32949.1"/>
    <property type="molecule type" value="Genomic_DNA"/>
</dbReference>
<keyword evidence="3" id="KW-1185">Reference proteome</keyword>
<dbReference type="AlphaFoldDB" id="A0A8A3PCY8"/>
<accession>A0A8A3PCY8</accession>
<sequence length="149" mass="16034">MKFSAAVLSAISVAVASASVIGQRDDNPVFKVTGFSGSCIEHSTQCSLEFSYQTANGNMPSPVRCSDLRNAKGTGMIADIPEWEGKCENSASWAFIRENTGFTIKITMPDSPASNTTGHATLPATDFVTRSNNVNTIEYYKGTPCFNLY</sequence>
<feature type="signal peptide" evidence="1">
    <location>
        <begin position="1"/>
        <end position="18"/>
    </location>
</feature>
<evidence type="ECO:0000313" key="2">
    <source>
        <dbReference type="EMBL" id="QSZ32949.1"/>
    </source>
</evidence>
<reference evidence="2" key="1">
    <citation type="submission" date="2020-10" db="EMBL/GenBank/DDBJ databases">
        <title>Genome Sequence of Monilinia vaccinii-corymbosi Sheds Light on Mummy Berry Disease Infection of Blueberry and Mating Type.</title>
        <authorList>
            <person name="Yow A.G."/>
            <person name="Zhang Y."/>
            <person name="Bansal K."/>
            <person name="Eacker S.M."/>
            <person name="Sullivan S."/>
            <person name="Liachko I."/>
            <person name="Cubeta M.A."/>
            <person name="Rollins J.A."/>
            <person name="Ashrafi H."/>
        </authorList>
    </citation>
    <scope>NUCLEOTIDE SEQUENCE</scope>
    <source>
        <strain evidence="2">RL-1</strain>
    </source>
</reference>